<comment type="similarity">
    <text evidence="2">Belongs to the oxygen-dependent FAD-linked oxidoreductase family.</text>
</comment>
<evidence type="ECO:0000256" key="2">
    <source>
        <dbReference type="ARBA" id="ARBA00005466"/>
    </source>
</evidence>
<dbReference type="PANTHER" id="PTHR42973">
    <property type="entry name" value="BINDING OXIDOREDUCTASE, PUTATIVE (AFU_ORTHOLOGUE AFUA_1G17690)-RELATED"/>
    <property type="match status" value="1"/>
</dbReference>
<dbReference type="RefSeq" id="WP_189052802.1">
    <property type="nucleotide sequence ID" value="NZ_BMMK01000001.1"/>
</dbReference>
<comment type="cofactor">
    <cofactor evidence="1">
        <name>FAD</name>
        <dbReference type="ChEBI" id="CHEBI:57692"/>
    </cofactor>
</comment>
<reference evidence="7" key="2">
    <citation type="submission" date="2020-09" db="EMBL/GenBank/DDBJ databases">
        <authorList>
            <person name="Sun Q."/>
            <person name="Zhou Y."/>
        </authorList>
    </citation>
    <scope>NUCLEOTIDE SEQUENCE</scope>
    <source>
        <strain evidence="7">CGMCC 4.5737</strain>
    </source>
</reference>
<dbReference type="Pfam" id="PF08031">
    <property type="entry name" value="BBE"/>
    <property type="match status" value="1"/>
</dbReference>
<dbReference type="AlphaFoldDB" id="A0A8J3C9S2"/>
<evidence type="ECO:0000256" key="1">
    <source>
        <dbReference type="ARBA" id="ARBA00001974"/>
    </source>
</evidence>
<keyword evidence="3" id="KW-0285">Flavoprotein</keyword>
<dbReference type="GO" id="GO:0016491">
    <property type="term" value="F:oxidoreductase activity"/>
    <property type="evidence" value="ECO:0007669"/>
    <property type="project" value="UniProtKB-KW"/>
</dbReference>
<dbReference type="InterPro" id="IPR012951">
    <property type="entry name" value="BBE"/>
</dbReference>
<keyword evidence="8" id="KW-1185">Reference proteome</keyword>
<dbReference type="Pfam" id="PF01565">
    <property type="entry name" value="FAD_binding_4"/>
    <property type="match status" value="1"/>
</dbReference>
<evidence type="ECO:0000256" key="5">
    <source>
        <dbReference type="ARBA" id="ARBA00023002"/>
    </source>
</evidence>
<dbReference type="Proteomes" id="UP000637578">
    <property type="component" value="Unassembled WGS sequence"/>
</dbReference>
<accession>A0A8J3C9S2</accession>
<protein>
    <submittedName>
        <fullName evidence="7">FAD-linked oxidase</fullName>
    </submittedName>
</protein>
<dbReference type="InterPro" id="IPR016166">
    <property type="entry name" value="FAD-bd_PCMH"/>
</dbReference>
<evidence type="ECO:0000256" key="4">
    <source>
        <dbReference type="ARBA" id="ARBA00022827"/>
    </source>
</evidence>
<feature type="domain" description="FAD-binding PCMH-type" evidence="6">
    <location>
        <begin position="45"/>
        <end position="225"/>
    </location>
</feature>
<proteinExistence type="inferred from homology"/>
<evidence type="ECO:0000313" key="7">
    <source>
        <dbReference type="EMBL" id="GGM33405.1"/>
    </source>
</evidence>
<comment type="caution">
    <text evidence="7">The sequence shown here is derived from an EMBL/GenBank/DDBJ whole genome shotgun (WGS) entry which is preliminary data.</text>
</comment>
<dbReference type="GO" id="GO:0071949">
    <property type="term" value="F:FAD binding"/>
    <property type="evidence" value="ECO:0007669"/>
    <property type="project" value="InterPro"/>
</dbReference>
<keyword evidence="4" id="KW-0274">FAD</keyword>
<organism evidence="7 8">
    <name type="scientific">Longimycelium tulufanense</name>
    <dbReference type="NCBI Taxonomy" id="907463"/>
    <lineage>
        <taxon>Bacteria</taxon>
        <taxon>Bacillati</taxon>
        <taxon>Actinomycetota</taxon>
        <taxon>Actinomycetes</taxon>
        <taxon>Pseudonocardiales</taxon>
        <taxon>Pseudonocardiaceae</taxon>
        <taxon>Longimycelium</taxon>
    </lineage>
</organism>
<dbReference type="InterPro" id="IPR036318">
    <property type="entry name" value="FAD-bd_PCMH-like_sf"/>
</dbReference>
<name>A0A8J3C9S2_9PSEU</name>
<evidence type="ECO:0000313" key="8">
    <source>
        <dbReference type="Proteomes" id="UP000637578"/>
    </source>
</evidence>
<dbReference type="Gene3D" id="3.30.465.10">
    <property type="match status" value="1"/>
</dbReference>
<dbReference type="PROSITE" id="PS51387">
    <property type="entry name" value="FAD_PCMH"/>
    <property type="match status" value="1"/>
</dbReference>
<sequence length="524" mass="57415">MTESTIRGTTTNNAVPVVRAFRLAEAGPDDPRYEDLAVRGHNRRFMARPDAFRVVTSTEQVVQAVNDAVREERRVAIRSGAHGYENFAGDPSVEVVIDLAEMNAVDFDPERNAFVIEAGARLDDVYQRLYYGWGVTIPAGNSATVGIGGHVQGGGYGSLCRRHGITVDHLYAVEVVVVDASGQARAVVATRETDDPNHDLWWAHTGGGGGNFGVVTRYWFRSPSATGTDPTGLLPRPPASVLAGTVLFPRQGLDKAGFRTLLGNFGRWLEHNSGPESPYLDLFGGLVLTGRPREGDPGMVAVAFAHVDATRPDAAELLERYVHEITADLSTPPVVLPTERMPWLVSKRALAAAQDAEVGRQKVKSSYQRRPFTDQQADTLYEYLNSSDHTNDSSLVAIESFGGQANAVAADATAVAQRDSIMRVFFMNTWQNPEQDDTNLDWMRRLYRDLYAETGGVPAPGGNADGCFINFADFDMADPEWNASGVAWHDLYYKGNYARLQAVKTKWDPLNVFRHALSVRPSAK</sequence>
<evidence type="ECO:0000259" key="6">
    <source>
        <dbReference type="PROSITE" id="PS51387"/>
    </source>
</evidence>
<dbReference type="SUPFAM" id="SSF56176">
    <property type="entry name" value="FAD-binding/transporter-associated domain-like"/>
    <property type="match status" value="1"/>
</dbReference>
<dbReference type="InterPro" id="IPR006094">
    <property type="entry name" value="Oxid_FAD_bind_N"/>
</dbReference>
<keyword evidence="5" id="KW-0560">Oxidoreductase</keyword>
<gene>
    <name evidence="7" type="ORF">GCM10012275_01080</name>
</gene>
<dbReference type="EMBL" id="BMMK01000001">
    <property type="protein sequence ID" value="GGM33405.1"/>
    <property type="molecule type" value="Genomic_DNA"/>
</dbReference>
<dbReference type="InterPro" id="IPR050416">
    <property type="entry name" value="FAD-linked_Oxidoreductase"/>
</dbReference>
<dbReference type="PANTHER" id="PTHR42973:SF39">
    <property type="entry name" value="FAD-BINDING PCMH-TYPE DOMAIN-CONTAINING PROTEIN"/>
    <property type="match status" value="1"/>
</dbReference>
<evidence type="ECO:0000256" key="3">
    <source>
        <dbReference type="ARBA" id="ARBA00022630"/>
    </source>
</evidence>
<reference evidence="7" key="1">
    <citation type="journal article" date="2014" name="Int. J. Syst. Evol. Microbiol.">
        <title>Complete genome sequence of Corynebacterium casei LMG S-19264T (=DSM 44701T), isolated from a smear-ripened cheese.</title>
        <authorList>
            <consortium name="US DOE Joint Genome Institute (JGI-PGF)"/>
            <person name="Walter F."/>
            <person name="Albersmeier A."/>
            <person name="Kalinowski J."/>
            <person name="Ruckert C."/>
        </authorList>
    </citation>
    <scope>NUCLEOTIDE SEQUENCE</scope>
    <source>
        <strain evidence="7">CGMCC 4.5737</strain>
    </source>
</reference>
<dbReference type="Gene3D" id="3.40.462.20">
    <property type="match status" value="1"/>
</dbReference>
<dbReference type="InterPro" id="IPR016169">
    <property type="entry name" value="FAD-bd_PCMH_sub2"/>
</dbReference>